<dbReference type="OrthoDB" id="7559804at2"/>
<accession>A0A1B3ZHY2</accession>
<dbReference type="EMBL" id="CP014168">
    <property type="protein sequence ID" value="AOH87032.1"/>
    <property type="molecule type" value="Genomic_DNA"/>
</dbReference>
<sequence length="132" mass="14299">MIRQSLADDAKEAFVALHGDGMIHLAQRPEPGKRISDMEYRIGSRGGLPGGKSPDSLVTLHAKRIGIEKKGDQFTLWVSEQGEPMHQYGAPITLHVTAPFYVGIGFASHLPGVAETATLSNLVLENRAGRVR</sequence>
<proteinExistence type="predicted"/>
<name>A0A1B3ZHY2_9SPHN</name>
<dbReference type="AlphaFoldDB" id="A0A1B3ZHY2"/>
<dbReference type="KEGG" id="span:AWL63_22710"/>
<dbReference type="Proteomes" id="UP000094256">
    <property type="component" value="Chromosome"/>
</dbReference>
<protein>
    <submittedName>
        <fullName evidence="1">Biopolymer transporter Tol</fullName>
    </submittedName>
</protein>
<organism evidence="1 2">
    <name type="scientific">Sphingomonas panacis</name>
    <dbReference type="NCBI Taxonomy" id="1560345"/>
    <lineage>
        <taxon>Bacteria</taxon>
        <taxon>Pseudomonadati</taxon>
        <taxon>Pseudomonadota</taxon>
        <taxon>Alphaproteobacteria</taxon>
        <taxon>Sphingomonadales</taxon>
        <taxon>Sphingomonadaceae</taxon>
        <taxon>Sphingomonas</taxon>
    </lineage>
</organism>
<gene>
    <name evidence="1" type="ORF">AWL63_22710</name>
</gene>
<evidence type="ECO:0000313" key="2">
    <source>
        <dbReference type="Proteomes" id="UP000094256"/>
    </source>
</evidence>
<evidence type="ECO:0000313" key="1">
    <source>
        <dbReference type="EMBL" id="AOH87032.1"/>
    </source>
</evidence>
<reference evidence="1 2" key="1">
    <citation type="submission" date="2016-01" db="EMBL/GenBank/DDBJ databases">
        <title>Complete genome and mega plasmid sequence of Sphingomonas panacis DCY99 elicits systemic resistance in rice to Xanthomonas oryzae.</title>
        <authorList>
            <person name="Kim Y.J."/>
            <person name="Yang D.C."/>
            <person name="Sing P."/>
        </authorList>
    </citation>
    <scope>NUCLEOTIDE SEQUENCE [LARGE SCALE GENOMIC DNA]</scope>
    <source>
        <strain evidence="1 2">DCY99</strain>
    </source>
</reference>
<keyword evidence="2" id="KW-1185">Reference proteome</keyword>